<evidence type="ECO:0000313" key="1">
    <source>
        <dbReference type="EMBL" id="KAJ2796730.1"/>
    </source>
</evidence>
<proteinExistence type="predicted"/>
<sequence length="204" mass="22100">MADSCASSPELSSKSTFHVDDAADIAAHHYSETADLQRLRASLDEAITQGVSKVLVIYTGGTIGMKHDKINGYSPVKGYLPEKLRSIGRFHDAEGFNDFDIEFQRSSAINNPSHQPRDASTGMPRVRPMPANTSTLIEMAKRRLKDMSRGQQRSPWTKADSASPQLDVAKSPNLEPSLRVAESSNGDVDGELAQALDSAIVTGD</sequence>
<gene>
    <name evidence="1" type="ORF">H4S07_006134</name>
</gene>
<dbReference type="EMBL" id="JANBUP010003446">
    <property type="protein sequence ID" value="KAJ2796730.1"/>
    <property type="molecule type" value="Genomic_DNA"/>
</dbReference>
<organism evidence="1 2">
    <name type="scientific">Coemansia furcata</name>
    <dbReference type="NCBI Taxonomy" id="417177"/>
    <lineage>
        <taxon>Eukaryota</taxon>
        <taxon>Fungi</taxon>
        <taxon>Fungi incertae sedis</taxon>
        <taxon>Zoopagomycota</taxon>
        <taxon>Kickxellomycotina</taxon>
        <taxon>Kickxellomycetes</taxon>
        <taxon>Kickxellales</taxon>
        <taxon>Kickxellaceae</taxon>
        <taxon>Coemansia</taxon>
    </lineage>
</organism>
<protein>
    <submittedName>
        <fullName evidence="1">Uncharacterized protein</fullName>
    </submittedName>
</protein>
<evidence type="ECO:0000313" key="2">
    <source>
        <dbReference type="Proteomes" id="UP001140096"/>
    </source>
</evidence>
<name>A0ACC1KXB7_9FUNG</name>
<dbReference type="Proteomes" id="UP001140096">
    <property type="component" value="Unassembled WGS sequence"/>
</dbReference>
<feature type="non-terminal residue" evidence="1">
    <location>
        <position position="204"/>
    </location>
</feature>
<comment type="caution">
    <text evidence="1">The sequence shown here is derived from an EMBL/GenBank/DDBJ whole genome shotgun (WGS) entry which is preliminary data.</text>
</comment>
<accession>A0ACC1KXB7</accession>
<reference evidence="1" key="1">
    <citation type="submission" date="2022-07" db="EMBL/GenBank/DDBJ databases">
        <title>Phylogenomic reconstructions and comparative analyses of Kickxellomycotina fungi.</title>
        <authorList>
            <person name="Reynolds N.K."/>
            <person name="Stajich J.E."/>
            <person name="Barry K."/>
            <person name="Grigoriev I.V."/>
            <person name="Crous P."/>
            <person name="Smith M.E."/>
        </authorList>
    </citation>
    <scope>NUCLEOTIDE SEQUENCE</scope>
    <source>
        <strain evidence="1">CBS 102833</strain>
    </source>
</reference>
<keyword evidence="2" id="KW-1185">Reference proteome</keyword>